<evidence type="ECO:0000313" key="3">
    <source>
        <dbReference type="Proteomes" id="UP000438448"/>
    </source>
</evidence>
<feature type="signal peptide" evidence="1">
    <location>
        <begin position="1"/>
        <end position="43"/>
    </location>
</feature>
<keyword evidence="3" id="KW-1185">Reference proteome</keyword>
<reference evidence="2 3" key="1">
    <citation type="submission" date="2019-10" db="EMBL/GenBank/DDBJ databases">
        <title>Nocardia macrotermitis sp. nov. and Nocardia aurantia sp. nov., isolated from the gut of fungus growing-termite Macrotermes natalensis.</title>
        <authorList>
            <person name="Benndorf R."/>
            <person name="Schwitalla J."/>
            <person name="Martin K."/>
            <person name="De Beer W."/>
            <person name="Kaster A.-K."/>
            <person name="Vollmers J."/>
            <person name="Poulsen M."/>
            <person name="Beemelmanns C."/>
        </authorList>
    </citation>
    <scope>NUCLEOTIDE SEQUENCE [LARGE SCALE GENOMIC DNA]</scope>
    <source>
        <strain evidence="2 3">RB20</strain>
    </source>
</reference>
<name>A0A7K0D3T7_9NOCA</name>
<keyword evidence="1" id="KW-0732">Signal</keyword>
<accession>A0A7K0D3T7</accession>
<comment type="caution">
    <text evidence="2">The sequence shown here is derived from an EMBL/GenBank/DDBJ whole genome shotgun (WGS) entry which is preliminary data.</text>
</comment>
<dbReference type="Proteomes" id="UP000438448">
    <property type="component" value="Unassembled WGS sequence"/>
</dbReference>
<dbReference type="AlphaFoldDB" id="A0A7K0D3T7"/>
<sequence length="146" mass="14789">MDKGLWTARIRRCVAHPAAAGLGVAAVLLAPVALLTAPAGATATQVGAEPGMNYGLGTNYAVGCQSAVQVTVNDPVQPVQVFDNNTSIGWFRPSGGTVVAPWTPATTGWHHLTAVQAGTPAGAPTPYVDVRAANGTHMGNNCAVFG</sequence>
<protein>
    <submittedName>
        <fullName evidence="2">Uncharacterized protein</fullName>
    </submittedName>
</protein>
<dbReference type="OrthoDB" id="4564836at2"/>
<dbReference type="EMBL" id="WEGK01000006">
    <property type="protein sequence ID" value="MQY20379.1"/>
    <property type="molecule type" value="Genomic_DNA"/>
</dbReference>
<evidence type="ECO:0000313" key="2">
    <source>
        <dbReference type="EMBL" id="MQY20379.1"/>
    </source>
</evidence>
<evidence type="ECO:0000256" key="1">
    <source>
        <dbReference type="SAM" id="SignalP"/>
    </source>
</evidence>
<proteinExistence type="predicted"/>
<organism evidence="2 3">
    <name type="scientific">Nocardia macrotermitis</name>
    <dbReference type="NCBI Taxonomy" id="2585198"/>
    <lineage>
        <taxon>Bacteria</taxon>
        <taxon>Bacillati</taxon>
        <taxon>Actinomycetota</taxon>
        <taxon>Actinomycetes</taxon>
        <taxon>Mycobacteriales</taxon>
        <taxon>Nocardiaceae</taxon>
        <taxon>Nocardia</taxon>
    </lineage>
</organism>
<gene>
    <name evidence="2" type="ORF">NRB20_34840</name>
</gene>
<dbReference type="RefSeq" id="WP_153411099.1">
    <property type="nucleotide sequence ID" value="NZ_WEGK01000006.1"/>
</dbReference>
<feature type="chain" id="PRO_5038336747" evidence="1">
    <location>
        <begin position="44"/>
        <end position="146"/>
    </location>
</feature>